<protein>
    <submittedName>
        <fullName evidence="1">Uncharacterized protein</fullName>
    </submittedName>
</protein>
<comment type="caution">
    <text evidence="1">The sequence shown here is derived from an EMBL/GenBank/DDBJ whole genome shotgun (WGS) entry which is preliminary data.</text>
</comment>
<proteinExistence type="predicted"/>
<reference evidence="1" key="1">
    <citation type="submission" date="2022-11" db="EMBL/GenBank/DDBJ databases">
        <title>Genome Sequence of Nemania bipapillata.</title>
        <authorList>
            <person name="Buettner E."/>
        </authorList>
    </citation>
    <scope>NUCLEOTIDE SEQUENCE</scope>
    <source>
        <strain evidence="1">CP14</strain>
    </source>
</reference>
<sequence>MRLHDQPSLDLLTTQPACSTAYLKAASLVSRRWRSLVLPCLFRHVVWKPNVYSLSAFALNPIPLLRYLIENHLARNVMTFTMIIDFHDPVTAEYLKVPQIRAADLEWLWDQLFSIVDPLRFTILARPTTLAALLSRMLYLDDAWIDRLFVQLIPKSGSGILEDTDEMRYIDPGDLWMERNTSYSFLMRELTVAANPQVNWGLLRVFESGDAAADREAWQLAVHFLENSGMQDWRAEREGVFVRHADNGQPSEWSDEVNGHVGGFANVSNSNLLLVPPLH</sequence>
<gene>
    <name evidence="1" type="ORF">ONZ43_g4838</name>
</gene>
<name>A0ACC2IHP5_9PEZI</name>
<keyword evidence="2" id="KW-1185">Reference proteome</keyword>
<dbReference type="EMBL" id="JAPESX010001381">
    <property type="protein sequence ID" value="KAJ8114710.1"/>
    <property type="molecule type" value="Genomic_DNA"/>
</dbReference>
<evidence type="ECO:0000313" key="2">
    <source>
        <dbReference type="Proteomes" id="UP001153334"/>
    </source>
</evidence>
<evidence type="ECO:0000313" key="1">
    <source>
        <dbReference type="EMBL" id="KAJ8114710.1"/>
    </source>
</evidence>
<organism evidence="1 2">
    <name type="scientific">Nemania bipapillata</name>
    <dbReference type="NCBI Taxonomy" id="110536"/>
    <lineage>
        <taxon>Eukaryota</taxon>
        <taxon>Fungi</taxon>
        <taxon>Dikarya</taxon>
        <taxon>Ascomycota</taxon>
        <taxon>Pezizomycotina</taxon>
        <taxon>Sordariomycetes</taxon>
        <taxon>Xylariomycetidae</taxon>
        <taxon>Xylariales</taxon>
        <taxon>Xylariaceae</taxon>
        <taxon>Nemania</taxon>
    </lineage>
</organism>
<dbReference type="Proteomes" id="UP001153334">
    <property type="component" value="Unassembled WGS sequence"/>
</dbReference>
<accession>A0ACC2IHP5</accession>